<feature type="region of interest" description="Disordered" evidence="1">
    <location>
        <begin position="177"/>
        <end position="197"/>
    </location>
</feature>
<evidence type="ECO:0000313" key="2">
    <source>
        <dbReference type="EMBL" id="KAF6840297.1"/>
    </source>
</evidence>
<organism evidence="2 3">
    <name type="scientific">Colletotrichum plurivorum</name>
    <dbReference type="NCBI Taxonomy" id="2175906"/>
    <lineage>
        <taxon>Eukaryota</taxon>
        <taxon>Fungi</taxon>
        <taxon>Dikarya</taxon>
        <taxon>Ascomycota</taxon>
        <taxon>Pezizomycotina</taxon>
        <taxon>Sordariomycetes</taxon>
        <taxon>Hypocreomycetidae</taxon>
        <taxon>Glomerellales</taxon>
        <taxon>Glomerellaceae</taxon>
        <taxon>Colletotrichum</taxon>
        <taxon>Colletotrichum orchidearum species complex</taxon>
    </lineage>
</organism>
<keyword evidence="3" id="KW-1185">Reference proteome</keyword>
<evidence type="ECO:0000313" key="3">
    <source>
        <dbReference type="Proteomes" id="UP000654918"/>
    </source>
</evidence>
<feature type="compositionally biased region" description="Polar residues" evidence="1">
    <location>
        <begin position="15"/>
        <end position="26"/>
    </location>
</feature>
<name>A0A8H6NPQ5_9PEZI</name>
<reference evidence="2" key="1">
    <citation type="journal article" date="2020" name="Phytopathology">
        <title>Genome Sequence Resources of Colletotrichum truncatum, C. plurivorum, C. musicola, and C. sojae: Four Species Pathogenic to Soybean (Glycine max).</title>
        <authorList>
            <person name="Rogerio F."/>
            <person name="Boufleur T.R."/>
            <person name="Ciampi-Guillardi M."/>
            <person name="Sukno S.A."/>
            <person name="Thon M.R."/>
            <person name="Massola Junior N.S."/>
            <person name="Baroncelli R."/>
        </authorList>
    </citation>
    <scope>NUCLEOTIDE SEQUENCE</scope>
    <source>
        <strain evidence="2">LFN00145</strain>
    </source>
</reference>
<protein>
    <submittedName>
        <fullName evidence="2">Uncharacterized protein</fullName>
    </submittedName>
</protein>
<feature type="compositionally biased region" description="Low complexity" evidence="1">
    <location>
        <begin position="36"/>
        <end position="51"/>
    </location>
</feature>
<dbReference type="AlphaFoldDB" id="A0A8H6NPQ5"/>
<dbReference type="EMBL" id="WIGO01000008">
    <property type="protein sequence ID" value="KAF6840297.1"/>
    <property type="molecule type" value="Genomic_DNA"/>
</dbReference>
<accession>A0A8H6NPQ5</accession>
<proteinExistence type="predicted"/>
<comment type="caution">
    <text evidence="2">The sequence shown here is derived from an EMBL/GenBank/DDBJ whole genome shotgun (WGS) entry which is preliminary data.</text>
</comment>
<feature type="region of interest" description="Disordered" evidence="1">
    <location>
        <begin position="1"/>
        <end position="56"/>
    </location>
</feature>
<gene>
    <name evidence="2" type="ORF">CPLU01_01321</name>
</gene>
<dbReference type="Proteomes" id="UP000654918">
    <property type="component" value="Unassembled WGS sequence"/>
</dbReference>
<evidence type="ECO:0000256" key="1">
    <source>
        <dbReference type="SAM" id="MobiDB-lite"/>
    </source>
</evidence>
<sequence>MPSNSESIAGPATATADSNPTETGTEALQPIATPGSSLDGSHQSSSSAAKSSKTDVFLPRALADMRHVKPEDARRREHALWPEDSLEESVVNRIHDQLVAITGDSSRVRTVSATGLSIVFWRADLTQTELVEVRKIKEVRPQSESEPSRWNQLLTREQIVSVNSQPDGTVYVPGPFDDEEYMAESGGSHVKSNEGGR</sequence>